<dbReference type="SMART" id="SM00833">
    <property type="entry name" value="CobW_C"/>
    <property type="match status" value="1"/>
</dbReference>
<reference evidence="2 3" key="1">
    <citation type="submission" date="2018-03" db="EMBL/GenBank/DDBJ databases">
        <title>Genome assembly of novel Miniimonas species PCH200.</title>
        <authorList>
            <person name="Thakur V."/>
            <person name="Kumar V."/>
            <person name="Singh D."/>
        </authorList>
    </citation>
    <scope>NUCLEOTIDE SEQUENCE [LARGE SCALE GENOMIC DNA]</scope>
    <source>
        <strain evidence="2 3">PCH200</strain>
    </source>
</reference>
<protein>
    <submittedName>
        <fullName evidence="2">Cobalamin biosynthesis protein CobW</fullName>
    </submittedName>
</protein>
<proteinExistence type="predicted"/>
<name>A0A2U1ZWS0_9MICO</name>
<dbReference type="InterPro" id="IPR011629">
    <property type="entry name" value="CobW-like_C"/>
</dbReference>
<dbReference type="AlphaFoldDB" id="A0A2U1ZWS0"/>
<feature type="domain" description="CobW C-terminal" evidence="1">
    <location>
        <begin position="245"/>
        <end position="335"/>
    </location>
</feature>
<evidence type="ECO:0000313" key="2">
    <source>
        <dbReference type="EMBL" id="PWD51421.1"/>
    </source>
</evidence>
<evidence type="ECO:0000259" key="1">
    <source>
        <dbReference type="SMART" id="SM00833"/>
    </source>
</evidence>
<comment type="caution">
    <text evidence="2">The sequence shown here is derived from an EMBL/GenBank/DDBJ whole genome shotgun (WGS) entry which is preliminary data.</text>
</comment>
<accession>A0A2U1ZWS0</accession>
<organism evidence="2 3">
    <name type="scientific">Serinibacter arcticus</name>
    <dbReference type="NCBI Taxonomy" id="1655435"/>
    <lineage>
        <taxon>Bacteria</taxon>
        <taxon>Bacillati</taxon>
        <taxon>Actinomycetota</taxon>
        <taxon>Actinomycetes</taxon>
        <taxon>Micrococcales</taxon>
        <taxon>Beutenbergiaceae</taxon>
        <taxon>Serinibacter</taxon>
    </lineage>
</organism>
<sequence length="372" mass="39040">MTSPTTVVVLAATDPAEREAALVTALLDHPDVLAVVHDLEQRGDDVVLRRRVVDPRGPGSDEIIPMEHACAGCALREDAIPAIADLLAREPRGIVLALPLGAEILPATRILHGHAGPDGPLAGVRLGATVAVVNAAEIEGDLLDGDDALLSHLVSADIILLDHESPAAHAPAASAQGAALADTLRWARSTRHDDLCHPWLDAALAGSHDPVDLDRRHDPATLDPADRFTATAPATPPLEAGPADVWTLDLHSSRPFHPDRVLATMSELATARTVSRGRFWLPNRPDAVCGWEALGGTVCVGVAGTWDEAEPSTALQVTGVGPGAEAVRRAFERALLDDVEMAAGPATWLGREDPFEPYLGSPADLYRGDAAA</sequence>
<dbReference type="RefSeq" id="WP_109229802.1">
    <property type="nucleotide sequence ID" value="NZ_PYHR01000002.1"/>
</dbReference>
<dbReference type="Pfam" id="PF07683">
    <property type="entry name" value="CobW_C"/>
    <property type="match status" value="1"/>
</dbReference>
<dbReference type="EMBL" id="PYHR01000002">
    <property type="protein sequence ID" value="PWD51421.1"/>
    <property type="molecule type" value="Genomic_DNA"/>
</dbReference>
<keyword evidence="3" id="KW-1185">Reference proteome</keyword>
<gene>
    <name evidence="2" type="ORF">C8046_12915</name>
</gene>
<dbReference type="Proteomes" id="UP000245166">
    <property type="component" value="Unassembled WGS sequence"/>
</dbReference>
<dbReference type="OrthoDB" id="9808822at2"/>
<evidence type="ECO:0000313" key="3">
    <source>
        <dbReference type="Proteomes" id="UP000245166"/>
    </source>
</evidence>